<dbReference type="GO" id="GO:0008582">
    <property type="term" value="P:regulation of synaptic assembly at neuromuscular junction"/>
    <property type="evidence" value="ECO:0007669"/>
    <property type="project" value="TreeGrafter"/>
</dbReference>
<accession>A0A183CXT4</accession>
<dbReference type="PANTHER" id="PTHR45943">
    <property type="entry name" value="E3 UBIQUITIN-PROTEIN LIGASE MYCBP2"/>
    <property type="match status" value="1"/>
</dbReference>
<organism evidence="2">
    <name type="scientific">Gongylonema pulchrum</name>
    <dbReference type="NCBI Taxonomy" id="637853"/>
    <lineage>
        <taxon>Eukaryota</taxon>
        <taxon>Metazoa</taxon>
        <taxon>Ecdysozoa</taxon>
        <taxon>Nematoda</taxon>
        <taxon>Chromadorea</taxon>
        <taxon>Rhabditida</taxon>
        <taxon>Spirurina</taxon>
        <taxon>Spiruromorpha</taxon>
        <taxon>Spiruroidea</taxon>
        <taxon>Gongylonematidae</taxon>
        <taxon>Gongylonema</taxon>
    </lineage>
</organism>
<evidence type="ECO:0000259" key="1">
    <source>
        <dbReference type="Pfam" id="PF08005"/>
    </source>
</evidence>
<feature type="domain" description="PHR" evidence="1">
    <location>
        <begin position="95"/>
        <end position="251"/>
    </location>
</feature>
<dbReference type="PANTHER" id="PTHR45943:SF1">
    <property type="entry name" value="E3 UBIQUITIN-PROTEIN LIGASE MYCBP2"/>
    <property type="match status" value="1"/>
</dbReference>
<dbReference type="InterPro" id="IPR012983">
    <property type="entry name" value="PHR"/>
</dbReference>
<dbReference type="GO" id="GO:0061630">
    <property type="term" value="F:ubiquitin protein ligase activity"/>
    <property type="evidence" value="ECO:0007669"/>
    <property type="project" value="TreeGrafter"/>
</dbReference>
<evidence type="ECO:0000313" key="2">
    <source>
        <dbReference type="WBParaSite" id="GPUH_0000127501-mRNA-1"/>
    </source>
</evidence>
<proteinExistence type="predicted"/>
<dbReference type="GO" id="GO:0007411">
    <property type="term" value="P:axon guidance"/>
    <property type="evidence" value="ECO:0007669"/>
    <property type="project" value="TreeGrafter"/>
</dbReference>
<reference evidence="2" key="1">
    <citation type="submission" date="2016-06" db="UniProtKB">
        <authorList>
            <consortium name="WormBaseParasite"/>
        </authorList>
    </citation>
    <scope>IDENTIFICATION</scope>
</reference>
<sequence>LLGSERGSSQFPTLLSKMNEQHGIRVSANRHRLVSLQNVLRFLFEIAFSPPTSAHGDSRARLKTVAHSLIVAIARELVTPKDAFGDGPPVLQTPNRFRRTVTHANWDVSSGAADAIALSVTAPGIALHGVGVYGTHHDYEQKFICEVLINRGDSAHERWDVLERVIGTLANKFESCQREIAMLRLTKAVKLQPMCTYAIRLQINGGKTFCGEGGVSSVRLGNGSRMHFEPCSLSVNGTSLARGQIPFVLYSVQDDENDAIQQLADTEQVS</sequence>
<name>A0A183CXT4_9BILA</name>
<dbReference type="InterPro" id="IPR038648">
    <property type="entry name" value="PHR_sf"/>
</dbReference>
<dbReference type="GO" id="GO:0005886">
    <property type="term" value="C:plasma membrane"/>
    <property type="evidence" value="ECO:0007669"/>
    <property type="project" value="TreeGrafter"/>
</dbReference>
<dbReference type="GO" id="GO:0005634">
    <property type="term" value="C:nucleus"/>
    <property type="evidence" value="ECO:0007669"/>
    <property type="project" value="TreeGrafter"/>
</dbReference>
<dbReference type="AlphaFoldDB" id="A0A183CXT4"/>
<dbReference type="WBParaSite" id="GPUH_0000127501-mRNA-1">
    <property type="protein sequence ID" value="GPUH_0000127501-mRNA-1"/>
    <property type="gene ID" value="GPUH_0000127501"/>
</dbReference>
<dbReference type="Pfam" id="PF08005">
    <property type="entry name" value="PHR"/>
    <property type="match status" value="1"/>
</dbReference>
<protein>
    <submittedName>
        <fullName evidence="2">PHR domain-containing protein</fullName>
    </submittedName>
</protein>
<dbReference type="Gene3D" id="2.60.120.820">
    <property type="entry name" value="PHR domain"/>
    <property type="match status" value="1"/>
</dbReference>